<comment type="caution">
    <text evidence="7">The sequence shown here is derived from an EMBL/GenBank/DDBJ whole genome shotgun (WGS) entry which is preliminary data.</text>
</comment>
<evidence type="ECO:0000256" key="2">
    <source>
        <dbReference type="ARBA" id="ARBA00022692"/>
    </source>
</evidence>
<comment type="similarity">
    <text evidence="1">Belongs to the TMEM53 family.</text>
</comment>
<comment type="subcellular location">
    <subcellularLocation>
        <location evidence="6">Nucleus outer membrane</location>
        <topology evidence="6">Single-pass membrane protein</topology>
    </subcellularLocation>
</comment>
<dbReference type="InterPro" id="IPR008547">
    <property type="entry name" value="DUF829_TMEM53"/>
</dbReference>
<gene>
    <name evidence="7" type="ORF">CcCBS67573_g09432</name>
</gene>
<evidence type="ECO:0000313" key="7">
    <source>
        <dbReference type="EMBL" id="TPX55702.1"/>
    </source>
</evidence>
<dbReference type="SUPFAM" id="SSF53474">
    <property type="entry name" value="alpha/beta-Hydrolases"/>
    <property type="match status" value="1"/>
</dbReference>
<dbReference type="PANTHER" id="PTHR12265">
    <property type="entry name" value="TRANSMEMBRANE PROTEIN 53"/>
    <property type="match status" value="1"/>
</dbReference>
<proteinExistence type="inferred from homology"/>
<evidence type="ECO:0000256" key="3">
    <source>
        <dbReference type="ARBA" id="ARBA00022989"/>
    </source>
</evidence>
<keyword evidence="3" id="KW-1133">Transmembrane helix</keyword>
<dbReference type="InterPro" id="IPR029058">
    <property type="entry name" value="AB_hydrolase_fold"/>
</dbReference>
<keyword evidence="5" id="KW-0539">Nucleus</keyword>
<sequence>MEQFGDYKQADQFFIGAPLANIEAPKYALLFGWIGGSFKNVEKYAQYYRNNGYTVYITLSEHKNIALAGEGKESLAFFDTLIQELTSHDLVSPKTQPAATTPPPQPHTQKLVLHLFSNGGCIKLRHFLHCLDAQDMKLESKAVILDSCPGHASMTSGSHFMTVGIKNSVARVVARNALYASLQVGNVINNGCAMVGLPWRDMSKHPIEVSALYAVSEKNPDGNATGPRLFLYSDEDKLCQAEEVQEWIAVCKAEGIVVEEKMFIGSEHVKHAVVHKEEYWSLVTSFLEKLI</sequence>
<dbReference type="OrthoDB" id="77878at2759"/>
<accession>A0A507DWK3</accession>
<protein>
    <submittedName>
        <fullName evidence="7">Uncharacterized protein</fullName>
    </submittedName>
</protein>
<evidence type="ECO:0000256" key="4">
    <source>
        <dbReference type="ARBA" id="ARBA00023136"/>
    </source>
</evidence>
<evidence type="ECO:0000256" key="1">
    <source>
        <dbReference type="ARBA" id="ARBA00007387"/>
    </source>
</evidence>
<keyword evidence="4" id="KW-0472">Membrane</keyword>
<dbReference type="Pfam" id="PF05705">
    <property type="entry name" value="DUF829"/>
    <property type="match status" value="1"/>
</dbReference>
<dbReference type="PANTHER" id="PTHR12265:SF30">
    <property type="entry name" value="TRANSMEMBRANE PROTEIN 53"/>
    <property type="match status" value="1"/>
</dbReference>
<evidence type="ECO:0000256" key="6">
    <source>
        <dbReference type="ARBA" id="ARBA00034303"/>
    </source>
</evidence>
<evidence type="ECO:0000313" key="8">
    <source>
        <dbReference type="Proteomes" id="UP000320333"/>
    </source>
</evidence>
<dbReference type="Proteomes" id="UP000320333">
    <property type="component" value="Unassembled WGS sequence"/>
</dbReference>
<keyword evidence="8" id="KW-1185">Reference proteome</keyword>
<evidence type="ECO:0000256" key="5">
    <source>
        <dbReference type="ARBA" id="ARBA00023242"/>
    </source>
</evidence>
<name>A0A507DWK3_9FUNG</name>
<dbReference type="GO" id="GO:0005640">
    <property type="term" value="C:nuclear outer membrane"/>
    <property type="evidence" value="ECO:0007669"/>
    <property type="project" value="UniProtKB-SubCell"/>
</dbReference>
<organism evidence="7 8">
    <name type="scientific">Chytriomyces confervae</name>
    <dbReference type="NCBI Taxonomy" id="246404"/>
    <lineage>
        <taxon>Eukaryota</taxon>
        <taxon>Fungi</taxon>
        <taxon>Fungi incertae sedis</taxon>
        <taxon>Chytridiomycota</taxon>
        <taxon>Chytridiomycota incertae sedis</taxon>
        <taxon>Chytridiomycetes</taxon>
        <taxon>Chytridiales</taxon>
        <taxon>Chytriomycetaceae</taxon>
        <taxon>Chytriomyces</taxon>
    </lineage>
</organism>
<reference evidence="7 8" key="1">
    <citation type="journal article" date="2019" name="Sci. Rep.">
        <title>Comparative genomics of chytrid fungi reveal insights into the obligate biotrophic and pathogenic lifestyle of Synchytrium endobioticum.</title>
        <authorList>
            <person name="van de Vossenberg B.T.L.H."/>
            <person name="Warris S."/>
            <person name="Nguyen H.D.T."/>
            <person name="van Gent-Pelzer M.P.E."/>
            <person name="Joly D.L."/>
            <person name="van de Geest H.C."/>
            <person name="Bonants P.J.M."/>
            <person name="Smith D.S."/>
            <person name="Levesque C.A."/>
            <person name="van der Lee T.A.J."/>
        </authorList>
    </citation>
    <scope>NUCLEOTIDE SEQUENCE [LARGE SCALE GENOMIC DNA]</scope>
    <source>
        <strain evidence="7 8">CBS 675.73</strain>
    </source>
</reference>
<dbReference type="EMBL" id="QEAP01000835">
    <property type="protein sequence ID" value="TPX55702.1"/>
    <property type="molecule type" value="Genomic_DNA"/>
</dbReference>
<dbReference type="AlphaFoldDB" id="A0A507DWK3"/>
<keyword evidence="2" id="KW-0812">Transmembrane</keyword>